<dbReference type="SUPFAM" id="SSF52540">
    <property type="entry name" value="P-loop containing nucleoside triphosphate hydrolases"/>
    <property type="match status" value="2"/>
</dbReference>
<dbReference type="InterPro" id="IPR052511">
    <property type="entry name" value="ATP-dep_Helicase"/>
</dbReference>
<proteinExistence type="predicted"/>
<evidence type="ECO:0000256" key="2">
    <source>
        <dbReference type="ARBA" id="ARBA00022840"/>
    </source>
</evidence>
<feature type="domain" description="Helicase ATP-binding" evidence="5">
    <location>
        <begin position="93"/>
        <end position="280"/>
    </location>
</feature>
<dbReference type="PROSITE" id="PS51192">
    <property type="entry name" value="HELICASE_ATP_BIND_1"/>
    <property type="match status" value="1"/>
</dbReference>
<sequence length="1706" mass="189497">MSFDVFALRQRVVSEYQSYVRSFVHILDGRIRAHVENALDQGDLWPDAVLQLNPAYVPGPTLAELADQGLILAETARFFGPGLRLHRHQEEALRVAARGESYVVSTGTGSGKSLTYLIPIVDRIFRNGPERASVRAIIVYPMNALINSQLDALARFRDGYGPGCPIRFGQHTGQIDREARNALLNDPPHILLTNYVMLEYMMIRPNERTLVDSATRELEMVAMDELHVYRGRQGADVAMLMRRLRQRAGRGGFLHAGTSATLVSGGSRAERLDRIAEVGSRLFGVPVRPDNVIDETLRRIAAVPVPTGRAALRAAVEMPPPAATAEAVSHHPLAAWAEQTFGIVEEEGRLVRRSPVAFDEGLRRLAEETGLGEALCRERLRAVLDIGNAARLPTGEPVFAFRLHQFLASGGSVYATLETPERRTLGTEGQAFAPGTGDRPMFPLAFCRECGQEYYMASLIQDGPLPGTRLVPRSPLLGTPDDENPGVPGYLAIEHDGMWSDDEDLPDVWLEHKRGGWQIKARYVDHRPVLLRTGPDGRLDPGESGGPEGDGEGGKLAAWWQPKPFMLCLRCRASYDLREKRDFRKLVTLSQTGRSTATTITGVAAILGLRASPDVPADARKLLSFTDNRQDASLQAGHLNDFIQVVQLRGALCTVLGQAGEIRHDTIGDAVFGALKLRPDHFMKDPVAAGPGYNRAADAMRELLAYRAFEDLARAWRVAQPNLEQCGLLRIDYDGLAEFAADDRRWAGAPVIAAARPERREAVLRAILDHLRSELALDADALKEEHLRALVRRVSHTIADPWAFDELDRPRTATIALLPDRRPEGADAFGPVLSLGPRSTVGRYLRSRRTWDLDENLTQEEGQELVHAIVKALRKQFLTVEERGGAPYGVRLKVDALIWRPGIGQPLPPDPVRSRSLHLRRRDLAAPAPNAYFTKLYRELAGAMAGLHGHEHTGQVPQNLRVEREERFKDGSLPILFCSPTMELGVDIRDLGVVHMRNVPPTPANYAQRSGRAGRGGRPALVLAFAQYGNDHDQYYFRRRGEMIAGAVAAPRLDLTNRDLVQAHLHSIWMAANHLKLDGSIADVLDLDNPALPIKADIAADVERCAGTIGRTLQAFRDVVGTLDAPETPSWLNGDWLRSVAQGAPKMFDDAFDRWRELYRAAVAQRDAARRLGDRTRIKEERQRADQREREAKREIALLCNQGSGVDSEFYTYRYLANEGFIPGYNFPRLPLRALASVSGESHVIVRPRFLGLAEFGPGNLIYHEGRKHRIAQCLLPPGGIEGALTRAKLCGVCGYVHTGPECGDDACRHCGSVFERDGYTYPQALLPQPTVRALRWHRISSEEEERVREGYRITTHFRLIDGAVPRTVRLSVPEGPVLLEAQAFTQAELWRINHGWRRSASEHGFSVETSTGRWRTRDDDGADGNEGATLSGIRPYVTDTRNLLLLRPLPGADVDDGFLLTLAYALRRALQVQFQVEEQELSVELIGGGRHRRILLWEAAEGGIGIAERLVDAPEALGSAARLALALCHADPDTGIARPDWDSRCSRACYHCLMSYSNQLDHRFLDRRLITPFLFELTRATVQTGPSGRSREDQYAWLCERTDTASPAERRLLDHLHANGHILPDFAQHCPAEEVPAQADFFYRAPSGPGACVFVDGDAHRRPERSAEDRRIRRMLEERGFRVIAIDAGCPLDEQLARWPDVFGA</sequence>
<dbReference type="InterPro" id="IPR018973">
    <property type="entry name" value="MZB"/>
</dbReference>
<dbReference type="Pfam" id="PF09369">
    <property type="entry name" value="MZB"/>
    <property type="match status" value="1"/>
</dbReference>
<dbReference type="EMBL" id="QOKW01000026">
    <property type="protein sequence ID" value="KAA0677177.1"/>
    <property type="molecule type" value="Genomic_DNA"/>
</dbReference>
<dbReference type="Gene3D" id="3.40.50.300">
    <property type="entry name" value="P-loop containing nucleotide triphosphate hydrolases"/>
    <property type="match status" value="2"/>
</dbReference>
<dbReference type="Pfam" id="PF00271">
    <property type="entry name" value="Helicase_C"/>
    <property type="match status" value="1"/>
</dbReference>
<dbReference type="InterPro" id="IPR014001">
    <property type="entry name" value="Helicase_ATP-bd"/>
</dbReference>
<evidence type="ECO:0000259" key="6">
    <source>
        <dbReference type="PROSITE" id="PS51194"/>
    </source>
</evidence>
<feature type="coiled-coil region" evidence="3">
    <location>
        <begin position="1175"/>
        <end position="1202"/>
    </location>
</feature>
<dbReference type="GO" id="GO:0003677">
    <property type="term" value="F:DNA binding"/>
    <property type="evidence" value="ECO:0007669"/>
    <property type="project" value="TreeGrafter"/>
</dbReference>
<feature type="domain" description="Helicase C-terminal" evidence="6">
    <location>
        <begin position="872"/>
        <end position="1061"/>
    </location>
</feature>
<protein>
    <submittedName>
        <fullName evidence="7">DUF1998 domain-containing protein</fullName>
    </submittedName>
</protein>
<dbReference type="GO" id="GO:0016887">
    <property type="term" value="F:ATP hydrolysis activity"/>
    <property type="evidence" value="ECO:0007669"/>
    <property type="project" value="TreeGrafter"/>
</dbReference>
<evidence type="ECO:0000256" key="3">
    <source>
        <dbReference type="SAM" id="Coils"/>
    </source>
</evidence>
<keyword evidence="3" id="KW-0175">Coiled coil</keyword>
<dbReference type="SMART" id="SM00487">
    <property type="entry name" value="DEXDc"/>
    <property type="match status" value="1"/>
</dbReference>
<dbReference type="PANTHER" id="PTHR47962:SF5">
    <property type="entry name" value="ATP-DEPENDENT HELICASE LHR-RELATED"/>
    <property type="match status" value="1"/>
</dbReference>
<dbReference type="Proteomes" id="UP000480854">
    <property type="component" value="Unassembled WGS sequence"/>
</dbReference>
<keyword evidence="1" id="KW-0547">Nucleotide-binding</keyword>
<reference evidence="7 8" key="1">
    <citation type="submission" date="2018-07" db="EMBL/GenBank/DDBJ databases">
        <title>Genome sequence of Azospirillum sp. ATCC 49961.</title>
        <authorList>
            <person name="Sant'Anna F.H."/>
            <person name="Baldani J.I."/>
            <person name="Zilli J.E."/>
            <person name="Reis V.M."/>
            <person name="Hartmann A."/>
            <person name="Cruz L."/>
            <person name="de Souza E.M."/>
            <person name="de Oliveira Pedrosa F."/>
            <person name="Passaglia L.M.P."/>
        </authorList>
    </citation>
    <scope>NUCLEOTIDE SEQUENCE [LARGE SCALE GENOMIC DNA]</scope>
    <source>
        <strain evidence="7 8">ATCC 49961</strain>
    </source>
</reference>
<dbReference type="OrthoDB" id="9815222at2"/>
<evidence type="ECO:0000259" key="5">
    <source>
        <dbReference type="PROSITE" id="PS51192"/>
    </source>
</evidence>
<keyword evidence="2" id="KW-0067">ATP-binding</keyword>
<dbReference type="InterPro" id="IPR001650">
    <property type="entry name" value="Helicase_C-like"/>
</dbReference>
<dbReference type="PROSITE" id="PS51194">
    <property type="entry name" value="HELICASE_CTER"/>
    <property type="match status" value="1"/>
</dbReference>
<dbReference type="SMART" id="SM00490">
    <property type="entry name" value="HELICc"/>
    <property type="match status" value="1"/>
</dbReference>
<evidence type="ECO:0000313" key="8">
    <source>
        <dbReference type="Proteomes" id="UP000480854"/>
    </source>
</evidence>
<evidence type="ECO:0000256" key="4">
    <source>
        <dbReference type="SAM" id="MobiDB-lite"/>
    </source>
</evidence>
<dbReference type="RefSeq" id="WP_149471484.1">
    <property type="nucleotide sequence ID" value="NZ_QOKW01000026.1"/>
</dbReference>
<dbReference type="InterPro" id="IPR011545">
    <property type="entry name" value="DEAD/DEAH_box_helicase_dom"/>
</dbReference>
<dbReference type="InterPro" id="IPR027417">
    <property type="entry name" value="P-loop_NTPase"/>
</dbReference>
<accession>A0A9W7NGN9</accession>
<feature type="region of interest" description="Disordered" evidence="4">
    <location>
        <begin position="533"/>
        <end position="553"/>
    </location>
</feature>
<name>A0A9W7NGN9_9PROT</name>
<dbReference type="GO" id="GO:0005524">
    <property type="term" value="F:ATP binding"/>
    <property type="evidence" value="ECO:0007669"/>
    <property type="project" value="UniProtKB-KW"/>
</dbReference>
<evidence type="ECO:0000256" key="1">
    <source>
        <dbReference type="ARBA" id="ARBA00022741"/>
    </source>
</evidence>
<gene>
    <name evidence="7" type="ORF">DS843_24630</name>
</gene>
<evidence type="ECO:0000313" key="7">
    <source>
        <dbReference type="EMBL" id="KAA0677177.1"/>
    </source>
</evidence>
<organism evidence="7 8">
    <name type="scientific">Roseomonas genomospecies 6</name>
    <dbReference type="NCBI Taxonomy" id="214106"/>
    <lineage>
        <taxon>Bacteria</taxon>
        <taxon>Pseudomonadati</taxon>
        <taxon>Pseudomonadota</taxon>
        <taxon>Alphaproteobacteria</taxon>
        <taxon>Acetobacterales</taxon>
        <taxon>Roseomonadaceae</taxon>
        <taxon>Roseomonas</taxon>
    </lineage>
</organism>
<keyword evidence="8" id="KW-1185">Reference proteome</keyword>
<feature type="region of interest" description="Disordered" evidence="4">
    <location>
        <begin position="1409"/>
        <end position="1430"/>
    </location>
</feature>
<dbReference type="Pfam" id="PF00270">
    <property type="entry name" value="DEAD"/>
    <property type="match status" value="1"/>
</dbReference>
<dbReference type="PANTHER" id="PTHR47962">
    <property type="entry name" value="ATP-DEPENDENT HELICASE LHR-RELATED-RELATED"/>
    <property type="match status" value="1"/>
</dbReference>
<comment type="caution">
    <text evidence="7">The sequence shown here is derived from an EMBL/GenBank/DDBJ whole genome shotgun (WGS) entry which is preliminary data.</text>
</comment>